<dbReference type="InterPro" id="IPR006119">
    <property type="entry name" value="Resolv_N"/>
</dbReference>
<dbReference type="SMART" id="SM00857">
    <property type="entry name" value="Resolvase"/>
    <property type="match status" value="1"/>
</dbReference>
<feature type="active site" description="O-(5'-phospho-DNA)-serine intermediate" evidence="4 5">
    <location>
        <position position="9"/>
    </location>
</feature>
<dbReference type="PROSITE" id="PS00397">
    <property type="entry name" value="RECOMBINASES_1"/>
    <property type="match status" value="1"/>
</dbReference>
<dbReference type="GeneID" id="96773283"/>
<keyword evidence="1" id="KW-0229">DNA integration</keyword>
<evidence type="ECO:0000256" key="2">
    <source>
        <dbReference type="ARBA" id="ARBA00023125"/>
    </source>
</evidence>
<dbReference type="Pfam" id="PF00239">
    <property type="entry name" value="Resolvase"/>
    <property type="match status" value="1"/>
</dbReference>
<evidence type="ECO:0000256" key="3">
    <source>
        <dbReference type="ARBA" id="ARBA00023172"/>
    </source>
</evidence>
<proteinExistence type="predicted"/>
<dbReference type="AlphaFoldDB" id="A0A067Z3D0"/>
<dbReference type="Proteomes" id="UP000031656">
    <property type="component" value="Chromosome"/>
</dbReference>
<keyword evidence="2" id="KW-0238">DNA-binding</keyword>
<evidence type="ECO:0000256" key="1">
    <source>
        <dbReference type="ARBA" id="ARBA00022908"/>
    </source>
</evidence>
<name>A0A067Z3D0_GLUOY</name>
<accession>A0A067Z3D0</accession>
<dbReference type="Gene3D" id="3.40.50.1390">
    <property type="entry name" value="Resolvase, N-terminal catalytic domain"/>
    <property type="match status" value="1"/>
</dbReference>
<dbReference type="CDD" id="cd03768">
    <property type="entry name" value="SR_ResInv"/>
    <property type="match status" value="1"/>
</dbReference>
<dbReference type="InterPro" id="IPR006118">
    <property type="entry name" value="Recombinase_CS"/>
</dbReference>
<organism evidence="7 8">
    <name type="scientific">Gluconobacter oxydans DSM 3504</name>
    <dbReference type="NCBI Taxonomy" id="1288313"/>
    <lineage>
        <taxon>Bacteria</taxon>
        <taxon>Pseudomonadati</taxon>
        <taxon>Pseudomonadota</taxon>
        <taxon>Alphaproteobacteria</taxon>
        <taxon>Acetobacterales</taxon>
        <taxon>Acetobacteraceae</taxon>
        <taxon>Gluconobacter</taxon>
    </lineage>
</organism>
<dbReference type="PANTHER" id="PTHR30461:SF2">
    <property type="entry name" value="SERINE RECOMBINASE PINE-RELATED"/>
    <property type="match status" value="1"/>
</dbReference>
<dbReference type="InterPro" id="IPR050639">
    <property type="entry name" value="SSR_resolvase"/>
</dbReference>
<dbReference type="EMBL" id="CP004373">
    <property type="protein sequence ID" value="AHK70085.1"/>
    <property type="molecule type" value="Genomic_DNA"/>
</dbReference>
<evidence type="ECO:0000313" key="8">
    <source>
        <dbReference type="Proteomes" id="UP000031656"/>
    </source>
</evidence>
<dbReference type="HOGENOM" id="CLU_010686_8_2_5"/>
<evidence type="ECO:0000259" key="6">
    <source>
        <dbReference type="PROSITE" id="PS51736"/>
    </source>
</evidence>
<dbReference type="RefSeq" id="WP_041110568.1">
    <property type="nucleotide sequence ID" value="NZ_CP004373.1"/>
</dbReference>
<evidence type="ECO:0000313" key="7">
    <source>
        <dbReference type="EMBL" id="AHK70085.1"/>
    </source>
</evidence>
<sequence>MRYGYARVSTSKQSIDSQLPDLFAQGVERPNIFSDTGVSGATKALDRPGFSEMVQSLKPGDEVVVTKIDRLGRSTADVLRTLDHLDSLGVEVVVVQLGGRISGPIGRLLRTVLAAVGEFERDLITERVLAGLENARQHGTKSGKAIGRPRKTGRAVGLALKLIEDGHSHRNAAQIARVSKSSIVRALQREKAAAA</sequence>
<dbReference type="SUPFAM" id="SSF53041">
    <property type="entry name" value="Resolvase-like"/>
    <property type="match status" value="1"/>
</dbReference>
<dbReference type="GO" id="GO:0003677">
    <property type="term" value="F:DNA binding"/>
    <property type="evidence" value="ECO:0007669"/>
    <property type="project" value="UniProtKB-KW"/>
</dbReference>
<protein>
    <submittedName>
        <fullName evidence="7">Putative resolvase</fullName>
    </submittedName>
</protein>
<dbReference type="PROSITE" id="PS00398">
    <property type="entry name" value="RECOMBINASES_2"/>
    <property type="match status" value="1"/>
</dbReference>
<dbReference type="InterPro" id="IPR036162">
    <property type="entry name" value="Resolvase-like_N_sf"/>
</dbReference>
<dbReference type="PANTHER" id="PTHR30461">
    <property type="entry name" value="DNA-INVERTASE FROM LAMBDOID PROPHAGE"/>
    <property type="match status" value="1"/>
</dbReference>
<reference evidence="7 8" key="1">
    <citation type="journal article" date="2015" name="Appl. Microbiol. Biotechnol.">
        <title>The consequence of an additional NADH dehydrogenase paralog on the growth of Gluconobacter oxydans DSM3504.</title>
        <authorList>
            <person name="Kostner D."/>
            <person name="Luchterhand B."/>
            <person name="Junker A."/>
            <person name="Volland S."/>
            <person name="Daniel R."/>
            <person name="Buchs J."/>
            <person name="Liebl W."/>
            <person name="Ehrenreich A."/>
        </authorList>
    </citation>
    <scope>NUCLEOTIDE SEQUENCE [LARGE SCALE GENOMIC DNA]</scope>
    <source>
        <strain evidence="7">DSM 3504</strain>
    </source>
</reference>
<keyword evidence="3" id="KW-0233">DNA recombination</keyword>
<dbReference type="PROSITE" id="PS51736">
    <property type="entry name" value="RECOMBINASES_3"/>
    <property type="match status" value="1"/>
</dbReference>
<evidence type="ECO:0000256" key="4">
    <source>
        <dbReference type="PIRSR" id="PIRSR606118-50"/>
    </source>
</evidence>
<dbReference type="KEGG" id="goy:GLS_c01570"/>
<evidence type="ECO:0000256" key="5">
    <source>
        <dbReference type="PROSITE-ProRule" id="PRU10137"/>
    </source>
</evidence>
<gene>
    <name evidence="7" type="ORF">GLS_c01570</name>
</gene>
<dbReference type="GO" id="GO:0000150">
    <property type="term" value="F:DNA strand exchange activity"/>
    <property type="evidence" value="ECO:0007669"/>
    <property type="project" value="InterPro"/>
</dbReference>
<dbReference type="GO" id="GO:0015074">
    <property type="term" value="P:DNA integration"/>
    <property type="evidence" value="ECO:0007669"/>
    <property type="project" value="UniProtKB-KW"/>
</dbReference>
<feature type="domain" description="Resolvase/invertase-type recombinase catalytic" evidence="6">
    <location>
        <begin position="1"/>
        <end position="139"/>
    </location>
</feature>